<reference evidence="2" key="1">
    <citation type="submission" date="2021-08" db="EMBL/GenBank/DDBJ databases">
        <authorList>
            <person name="Nwanade C."/>
            <person name="Wang M."/>
            <person name="Masoudi A."/>
            <person name="Yu Z."/>
            <person name="Liu J."/>
        </authorList>
    </citation>
    <scope>NUCLEOTIDE SEQUENCE</scope>
    <source>
        <strain evidence="2">S166</strain>
    </source>
</reference>
<name>A0ABY5WMG0_9RHOB</name>
<evidence type="ECO:0000313" key="2">
    <source>
        <dbReference type="EMBL" id="UWQ42672.1"/>
    </source>
</evidence>
<keyword evidence="3" id="KW-1185">Reference proteome</keyword>
<feature type="transmembrane region" description="Helical" evidence="1">
    <location>
        <begin position="70"/>
        <end position="88"/>
    </location>
</feature>
<evidence type="ECO:0000313" key="3">
    <source>
        <dbReference type="Proteomes" id="UP001058514"/>
    </source>
</evidence>
<dbReference type="EMBL" id="CP081051">
    <property type="protein sequence ID" value="UWQ42672.1"/>
    <property type="molecule type" value="Genomic_DNA"/>
</dbReference>
<organism evidence="2 3">
    <name type="scientific">Leisingera aquaemixtae</name>
    <dbReference type="NCBI Taxonomy" id="1396826"/>
    <lineage>
        <taxon>Bacteria</taxon>
        <taxon>Pseudomonadati</taxon>
        <taxon>Pseudomonadota</taxon>
        <taxon>Alphaproteobacteria</taxon>
        <taxon>Rhodobacterales</taxon>
        <taxon>Roseobacteraceae</taxon>
        <taxon>Leisingera</taxon>
    </lineage>
</organism>
<keyword evidence="1" id="KW-0812">Transmembrane</keyword>
<gene>
    <name evidence="2" type="ORF">K3718_06170</name>
</gene>
<keyword evidence="1" id="KW-1133">Transmembrane helix</keyword>
<evidence type="ECO:0008006" key="4">
    <source>
        <dbReference type="Google" id="ProtNLM"/>
    </source>
</evidence>
<feature type="transmembrane region" description="Helical" evidence="1">
    <location>
        <begin position="142"/>
        <end position="163"/>
    </location>
</feature>
<dbReference type="Proteomes" id="UP001058514">
    <property type="component" value="Chromosome"/>
</dbReference>
<accession>A0ABY5WMG0</accession>
<feature type="transmembrane region" description="Helical" evidence="1">
    <location>
        <begin position="24"/>
        <end position="49"/>
    </location>
</feature>
<protein>
    <recommendedName>
        <fullName evidence="4">DUF2214 domain-containing protein</fullName>
    </recommendedName>
</protein>
<feature type="transmembrane region" description="Helical" evidence="1">
    <location>
        <begin position="100"/>
        <end position="121"/>
    </location>
</feature>
<keyword evidence="1" id="KW-0472">Membrane</keyword>
<evidence type="ECO:0000256" key="1">
    <source>
        <dbReference type="SAM" id="Phobius"/>
    </source>
</evidence>
<feature type="transmembrane region" description="Helical" evidence="1">
    <location>
        <begin position="175"/>
        <end position="198"/>
    </location>
</feature>
<sequence>MPLSSLPSLFLEDPAETARTGLRFLHFIGLAAGLGSATLLDLLLLRFFLQGQVSAERVAIFEFASKVVDAGLKLLWLTGFGFLLHYALTDPVKLENPKVHAKLLVVAVLTLNGLFIHAVILPHLRRQAGRPLFEGMGHKQRTLFAASGAVSAVSWYLPVALAAFPQLNFTLPATQILTCYLLLIALMTAVAAAVAGLLSKRAGLQAGLAAGLAEAQAGWQAEGQGPADLAPVSRKSP</sequence>
<proteinExistence type="predicted"/>
<dbReference type="RefSeq" id="WP_259965331.1">
    <property type="nucleotide sequence ID" value="NZ_CP081051.1"/>
</dbReference>